<organism evidence="3 4">
    <name type="scientific">Nostoc flagelliforme FACHB-838</name>
    <dbReference type="NCBI Taxonomy" id="2692904"/>
    <lineage>
        <taxon>Bacteria</taxon>
        <taxon>Bacillati</taxon>
        <taxon>Cyanobacteriota</taxon>
        <taxon>Cyanophyceae</taxon>
        <taxon>Nostocales</taxon>
        <taxon>Nostocaceae</taxon>
        <taxon>Nostoc</taxon>
    </lineage>
</organism>
<dbReference type="Pfam" id="PF13482">
    <property type="entry name" value="RNase_H_2"/>
    <property type="match status" value="1"/>
</dbReference>
<evidence type="ECO:0000259" key="2">
    <source>
        <dbReference type="Pfam" id="PF13482"/>
    </source>
</evidence>
<dbReference type="InterPro" id="IPR019993">
    <property type="entry name" value="RecB_nuclease_TM0106_put"/>
</dbReference>
<dbReference type="EMBL" id="JACJSI010000448">
    <property type="protein sequence ID" value="MBD2536399.1"/>
    <property type="molecule type" value="Genomic_DNA"/>
</dbReference>
<dbReference type="InterPro" id="IPR052344">
    <property type="entry name" value="Transposase-related"/>
</dbReference>
<evidence type="ECO:0000313" key="4">
    <source>
        <dbReference type="Proteomes" id="UP000623440"/>
    </source>
</evidence>
<gene>
    <name evidence="3" type="ORF">H6G97_46800</name>
</gene>
<protein>
    <submittedName>
        <fullName evidence="3">TM0106 family RecB-like putative nuclease</fullName>
    </submittedName>
</protein>
<dbReference type="NCBIfam" id="TIGR03491">
    <property type="entry name" value="TM0106 family RecB-like putative nuclease"/>
    <property type="match status" value="1"/>
</dbReference>
<dbReference type="InterPro" id="IPR004291">
    <property type="entry name" value="Transposase_IS66_central"/>
</dbReference>
<dbReference type="InterPro" id="IPR038720">
    <property type="entry name" value="YprB_RNase_H-like_dom"/>
</dbReference>
<keyword evidence="4" id="KW-1185">Reference proteome</keyword>
<comment type="caution">
    <text evidence="3">The sequence shown here is derived from an EMBL/GenBank/DDBJ whole genome shotgun (WGS) entry which is preliminary data.</text>
</comment>
<sequence>MSKNIITSEVVVAYSQCPRKAYLLLYGEDFGNPHDYVHIIEEQKCANKVQYLDNFKRENPNIANYDGTQLKNSKFFIEVLLKSDNLEAYCDVLTNVGDKQCSYEPTIIVGTYQFSQEQKLELLFISTVLGKIQGETPVAGKIIGMEGRRLNVKLENSYKILTPYLNTLKEWMVKSAVEDPPVILNKHCPICQFQSFCKDKAKKEDNLSLLDRMTSKSINRYNKKGIFTLHQLSYLFKPRRKRKRKTKVSVQHNLELQALAIREKKIYLQELPELSRSPVEIFLDIEGLPDRCFYYLMGLLISDEVGSSYYFFWADTINDEDKIWRQLLEKLNEYPQAPIYHYGSYENKAINELSKKYSTDCDLIRKRLLNVNIYIYGKIYFPTFSNSLKAIGNFLGASWTSPDASGLQSIIWRHYWECTQNLKYKQQLVAYNQEDCQALNLLIQELSQIKEIAESCSNIDFADQPKKYSTESSKEVHRVFDIITKSAHYDYDRNKISFKEIDTKEKIEKDKNLSERKVIKRHQKRIPKPHKLIELQPILDCPKHLNPLQESKKLGSKRVIDLVFTRNGVRKSIIKYWGRKGYCPSCDQYYSHPNISKFHRRQIYGDGFKVWSVYQRIALRLPYKTIAKNIEDLFKEVINHSTIVSFIRELSDSYVETEDIIIKKLLESNFINVDETSITIQGSEWYVWVFTNGKYVFFRLTETRETTIVHDLLSKYSGILISDFYSGYDSINCRQQKCWVHLIRDLNDDLWKNPFDWEFEIFVLEIKNLIVPIMETIDKFGLKKRNLKKFQKAVENFYERIITNKSYSSELVNRYQKRFIRYRESLFTFLEHDEIPWHNNMAENAIRHLAKQREISGSFFESPICNYLLILGVMQTCKFQDKSFLKFLLSGEKDVDKFKSPKYFKKTKPVE</sequence>
<evidence type="ECO:0000313" key="3">
    <source>
        <dbReference type="EMBL" id="MBD2536399.1"/>
    </source>
</evidence>
<proteinExistence type="predicted"/>
<accession>A0ABR8E728</accession>
<evidence type="ECO:0000259" key="1">
    <source>
        <dbReference type="Pfam" id="PF03050"/>
    </source>
</evidence>
<feature type="domain" description="YprB ribonuclease H-like" evidence="2">
    <location>
        <begin position="281"/>
        <end position="446"/>
    </location>
</feature>
<dbReference type="PANTHER" id="PTHR33678">
    <property type="entry name" value="BLL1576 PROTEIN"/>
    <property type="match status" value="1"/>
</dbReference>
<reference evidence="3 4" key="1">
    <citation type="journal article" date="2020" name="ISME J.">
        <title>Comparative genomics reveals insights into cyanobacterial evolution and habitat adaptation.</title>
        <authorList>
            <person name="Chen M.Y."/>
            <person name="Teng W.K."/>
            <person name="Zhao L."/>
            <person name="Hu C.X."/>
            <person name="Zhou Y.K."/>
            <person name="Han B.P."/>
            <person name="Song L.R."/>
            <person name="Shu W.S."/>
        </authorList>
    </citation>
    <scope>NUCLEOTIDE SEQUENCE [LARGE SCALE GENOMIC DNA]</scope>
    <source>
        <strain evidence="3 4">FACHB-838</strain>
    </source>
</reference>
<dbReference type="Proteomes" id="UP000623440">
    <property type="component" value="Unassembled WGS sequence"/>
</dbReference>
<name>A0ABR8E728_9NOSO</name>
<dbReference type="Pfam" id="PF03050">
    <property type="entry name" value="DDE_Tnp_IS66"/>
    <property type="match status" value="1"/>
</dbReference>
<feature type="domain" description="Transposase IS66 central" evidence="1">
    <location>
        <begin position="603"/>
        <end position="858"/>
    </location>
</feature>
<dbReference type="RefSeq" id="WP_190947122.1">
    <property type="nucleotide sequence ID" value="NZ_JACJSI010000448.1"/>
</dbReference>
<dbReference type="PANTHER" id="PTHR33678:SF2">
    <property type="match status" value="1"/>
</dbReference>